<feature type="compositionally biased region" description="Acidic residues" evidence="1">
    <location>
        <begin position="1"/>
        <end position="10"/>
    </location>
</feature>
<dbReference type="EMBL" id="BMAO01000051">
    <property type="protein sequence ID" value="GFQ63991.1"/>
    <property type="molecule type" value="Genomic_DNA"/>
</dbReference>
<name>A0A8X6K743_TRICU</name>
<comment type="caution">
    <text evidence="2">The sequence shown here is derived from an EMBL/GenBank/DDBJ whole genome shotgun (WGS) entry which is preliminary data.</text>
</comment>
<feature type="region of interest" description="Disordered" evidence="1">
    <location>
        <begin position="1"/>
        <end position="28"/>
    </location>
</feature>
<sequence length="151" mass="17300">MTSSENDTDDDMHLEQEERAPTPLPPPPPIDHFRSLIHTAVYAILCLNICLDLKEIIKQIDYYFFDDENKIAYHKELHTLITEGHVVYKKLLKAETDTGMDFFTGFEQYTPANIDNPPHSEVPFTIVRGRKKGRSPTPPMDNSSKKLNPSN</sequence>
<reference evidence="2" key="1">
    <citation type="submission" date="2020-07" db="EMBL/GenBank/DDBJ databases">
        <title>Multicomponent nature underlies the extraordinary mechanical properties of spider dragline silk.</title>
        <authorList>
            <person name="Kono N."/>
            <person name="Nakamura H."/>
            <person name="Mori M."/>
            <person name="Yoshida Y."/>
            <person name="Ohtoshi R."/>
            <person name="Malay A.D."/>
            <person name="Moran D.A.P."/>
            <person name="Tomita M."/>
            <person name="Numata K."/>
            <person name="Arakawa K."/>
        </authorList>
    </citation>
    <scope>NUCLEOTIDE SEQUENCE</scope>
</reference>
<keyword evidence="3" id="KW-1185">Reference proteome</keyword>
<accession>A0A8X6K743</accession>
<organism evidence="2 3">
    <name type="scientific">Trichonephila clavata</name>
    <name type="common">Joro spider</name>
    <name type="synonym">Nephila clavata</name>
    <dbReference type="NCBI Taxonomy" id="2740835"/>
    <lineage>
        <taxon>Eukaryota</taxon>
        <taxon>Metazoa</taxon>
        <taxon>Ecdysozoa</taxon>
        <taxon>Arthropoda</taxon>
        <taxon>Chelicerata</taxon>
        <taxon>Arachnida</taxon>
        <taxon>Araneae</taxon>
        <taxon>Araneomorphae</taxon>
        <taxon>Entelegynae</taxon>
        <taxon>Araneoidea</taxon>
        <taxon>Nephilidae</taxon>
        <taxon>Trichonephila</taxon>
    </lineage>
</organism>
<evidence type="ECO:0000256" key="1">
    <source>
        <dbReference type="SAM" id="MobiDB-lite"/>
    </source>
</evidence>
<feature type="compositionally biased region" description="Basic and acidic residues" evidence="1">
    <location>
        <begin position="11"/>
        <end position="20"/>
    </location>
</feature>
<protein>
    <submittedName>
        <fullName evidence="2">Uncharacterized protein</fullName>
    </submittedName>
</protein>
<evidence type="ECO:0000313" key="2">
    <source>
        <dbReference type="EMBL" id="GFQ63991.1"/>
    </source>
</evidence>
<feature type="region of interest" description="Disordered" evidence="1">
    <location>
        <begin position="114"/>
        <end position="151"/>
    </location>
</feature>
<proteinExistence type="predicted"/>
<dbReference type="Proteomes" id="UP000887116">
    <property type="component" value="Unassembled WGS sequence"/>
</dbReference>
<feature type="compositionally biased region" description="Polar residues" evidence="1">
    <location>
        <begin position="140"/>
        <end position="151"/>
    </location>
</feature>
<dbReference type="AlphaFoldDB" id="A0A8X6K743"/>
<evidence type="ECO:0000313" key="3">
    <source>
        <dbReference type="Proteomes" id="UP000887116"/>
    </source>
</evidence>
<gene>
    <name evidence="2" type="ORF">TNCT_201561</name>
</gene>